<sequence length="126" mass="14490">MPTAKAVNFCNSSNENQSFAFRVTRKYEHKMLHFALNTVSTFKMEAPDEPVQLGDDDDDEDENLQSYDDAYARQYDNDHTWEHLQEDAEGNLQLVMRVASSCLLLSVTCSIFLVFHQMFAAEVMIL</sequence>
<dbReference type="EMBL" id="BEGY01000245">
    <property type="protein sequence ID" value="GAX86212.1"/>
    <property type="molecule type" value="Genomic_DNA"/>
</dbReference>
<keyword evidence="1" id="KW-0812">Transmembrane</keyword>
<keyword evidence="1" id="KW-1133">Transmembrane helix</keyword>
<feature type="transmembrane region" description="Helical" evidence="1">
    <location>
        <begin position="94"/>
        <end position="115"/>
    </location>
</feature>
<evidence type="ECO:0000256" key="1">
    <source>
        <dbReference type="SAM" id="Phobius"/>
    </source>
</evidence>
<gene>
    <name evidence="2" type="ORF">CEUSTIGMA_g13625.t1</name>
</gene>
<evidence type="ECO:0000313" key="2">
    <source>
        <dbReference type="EMBL" id="GAX86212.1"/>
    </source>
</evidence>
<keyword evidence="1" id="KW-0472">Membrane</keyword>
<name>A0A250XTH0_9CHLO</name>
<dbReference type="Proteomes" id="UP000232323">
    <property type="component" value="Unassembled WGS sequence"/>
</dbReference>
<reference evidence="2 3" key="1">
    <citation type="submission" date="2017-08" db="EMBL/GenBank/DDBJ databases">
        <title>Acidophilic green algal genome provides insights into adaptation to an acidic environment.</title>
        <authorList>
            <person name="Hirooka S."/>
            <person name="Hirose Y."/>
            <person name="Kanesaki Y."/>
            <person name="Higuchi S."/>
            <person name="Fujiwara T."/>
            <person name="Onuma R."/>
            <person name="Era A."/>
            <person name="Ohbayashi R."/>
            <person name="Uzuka A."/>
            <person name="Nozaki H."/>
            <person name="Yoshikawa H."/>
            <person name="Miyagishima S.Y."/>
        </authorList>
    </citation>
    <scope>NUCLEOTIDE SEQUENCE [LARGE SCALE GENOMIC DNA]</scope>
    <source>
        <strain evidence="2 3">NIES-2499</strain>
    </source>
</reference>
<protein>
    <submittedName>
        <fullName evidence="2">Uncharacterized protein</fullName>
    </submittedName>
</protein>
<comment type="caution">
    <text evidence="2">The sequence shown here is derived from an EMBL/GenBank/DDBJ whole genome shotgun (WGS) entry which is preliminary data.</text>
</comment>
<feature type="non-terminal residue" evidence="2">
    <location>
        <position position="126"/>
    </location>
</feature>
<dbReference type="AlphaFoldDB" id="A0A250XTH0"/>
<dbReference type="OrthoDB" id="284275at2759"/>
<evidence type="ECO:0000313" key="3">
    <source>
        <dbReference type="Proteomes" id="UP000232323"/>
    </source>
</evidence>
<keyword evidence="3" id="KW-1185">Reference proteome</keyword>
<proteinExistence type="predicted"/>
<accession>A0A250XTH0</accession>
<organism evidence="2 3">
    <name type="scientific">Chlamydomonas eustigma</name>
    <dbReference type="NCBI Taxonomy" id="1157962"/>
    <lineage>
        <taxon>Eukaryota</taxon>
        <taxon>Viridiplantae</taxon>
        <taxon>Chlorophyta</taxon>
        <taxon>core chlorophytes</taxon>
        <taxon>Chlorophyceae</taxon>
        <taxon>CS clade</taxon>
        <taxon>Chlamydomonadales</taxon>
        <taxon>Chlamydomonadaceae</taxon>
        <taxon>Chlamydomonas</taxon>
    </lineage>
</organism>